<sequence length="440" mass="49561">MASFRPGVGDPLSSENPFSDGRPNWRLQTKTRTCKPPDMLGTGLQVDQPKVSPYTTEFSDLYKNHQASTQLVVKKQMRHFDHHLVQTTKEIPVGGLQVPEHLISGEDRIRPPGGRKVLAPNVKFNPNDGGVWEPRRREYPELSKRSSNSGVKIVGKPEKIDRHVDIWPADLTVRDQFKPGGLKIFQNKRSTNTEAFPGAIGYKPPLLYDEEGQMVDYSSVKMGGVFGRKRLHGNEPLKLDEVSFSSSFSSSPPRLCILLLLLHCTFVDCHASPQSISLLYLSPSSTFLLHLASSAHRLDVQERSATFFPDRTVLTRSKKAETSLANTCSNLISRVEDLKFESRLATEKVFPFRPDLPHARREVSHMKVEKQKDRGAVQAPESQPVVRERTIVVPPPPQTYSQQLTGLQTQIKKFSPREKLKYEFPLAPTTSWTFVGGYRP</sequence>
<protein>
    <submittedName>
        <fullName evidence="2">Uncharacterized protein</fullName>
    </submittedName>
</protein>
<feature type="compositionally biased region" description="Basic and acidic residues" evidence="1">
    <location>
        <begin position="362"/>
        <end position="375"/>
    </location>
</feature>
<proteinExistence type="predicted"/>
<dbReference type="EMBL" id="HBKN01000891">
    <property type="protein sequence ID" value="CAE2191437.1"/>
    <property type="molecule type" value="Transcribed_RNA"/>
</dbReference>
<reference evidence="2" key="1">
    <citation type="submission" date="2021-01" db="EMBL/GenBank/DDBJ databases">
        <authorList>
            <person name="Corre E."/>
            <person name="Pelletier E."/>
            <person name="Niang G."/>
            <person name="Scheremetjew M."/>
            <person name="Finn R."/>
            <person name="Kale V."/>
            <person name="Holt S."/>
            <person name="Cochrane G."/>
            <person name="Meng A."/>
            <person name="Brown T."/>
            <person name="Cohen L."/>
        </authorList>
    </citation>
    <scope>NUCLEOTIDE SEQUENCE</scope>
    <source>
        <strain evidence="2">CCMP 2712</strain>
    </source>
</reference>
<dbReference type="AlphaFoldDB" id="A0A7S4H8Y2"/>
<evidence type="ECO:0000256" key="1">
    <source>
        <dbReference type="SAM" id="MobiDB-lite"/>
    </source>
</evidence>
<name>A0A7S4H8Y2_GUITH</name>
<feature type="region of interest" description="Disordered" evidence="1">
    <location>
        <begin position="1"/>
        <end position="50"/>
    </location>
</feature>
<evidence type="ECO:0000313" key="2">
    <source>
        <dbReference type="EMBL" id="CAE2191437.1"/>
    </source>
</evidence>
<organism evidence="2">
    <name type="scientific">Guillardia theta</name>
    <name type="common">Cryptophyte</name>
    <name type="synonym">Cryptomonas phi</name>
    <dbReference type="NCBI Taxonomy" id="55529"/>
    <lineage>
        <taxon>Eukaryota</taxon>
        <taxon>Cryptophyceae</taxon>
        <taxon>Pyrenomonadales</taxon>
        <taxon>Geminigeraceae</taxon>
        <taxon>Guillardia</taxon>
    </lineage>
</organism>
<accession>A0A7S4H8Y2</accession>
<gene>
    <name evidence="2" type="ORF">GTHE00462_LOCUS748</name>
</gene>
<feature type="region of interest" description="Disordered" evidence="1">
    <location>
        <begin position="362"/>
        <end position="384"/>
    </location>
</feature>